<protein>
    <recommendedName>
        <fullName evidence="2">DUF4878 domain-containing protein</fullName>
    </recommendedName>
</protein>
<dbReference type="InterPro" id="IPR024267">
    <property type="entry name" value="DUF4878"/>
</dbReference>
<keyword evidence="4" id="KW-1185">Reference proteome</keyword>
<dbReference type="Gene3D" id="3.10.450.50">
    <property type="match status" value="1"/>
</dbReference>
<evidence type="ECO:0000256" key="1">
    <source>
        <dbReference type="SAM" id="MobiDB-lite"/>
    </source>
</evidence>
<accession>A0A1I3NE51</accession>
<feature type="compositionally biased region" description="Acidic residues" evidence="1">
    <location>
        <begin position="145"/>
        <end position="160"/>
    </location>
</feature>
<dbReference type="EMBL" id="FORM01000004">
    <property type="protein sequence ID" value="SFJ07445.1"/>
    <property type="molecule type" value="Genomic_DNA"/>
</dbReference>
<organism evidence="3 4">
    <name type="scientific">Olleya namhaensis</name>
    <dbReference type="NCBI Taxonomy" id="1144750"/>
    <lineage>
        <taxon>Bacteria</taxon>
        <taxon>Pseudomonadati</taxon>
        <taxon>Bacteroidota</taxon>
        <taxon>Flavobacteriia</taxon>
        <taxon>Flavobacteriales</taxon>
        <taxon>Flavobacteriaceae</taxon>
    </lineage>
</organism>
<feature type="region of interest" description="Disordered" evidence="1">
    <location>
        <begin position="121"/>
        <end position="160"/>
    </location>
</feature>
<dbReference type="Pfam" id="PF12870">
    <property type="entry name" value="DUF4878"/>
    <property type="match status" value="1"/>
</dbReference>
<dbReference type="AlphaFoldDB" id="A0A1I3NE51"/>
<evidence type="ECO:0000259" key="2">
    <source>
        <dbReference type="Pfam" id="PF12870"/>
    </source>
</evidence>
<dbReference type="PROSITE" id="PS51257">
    <property type="entry name" value="PROKAR_LIPOPROTEIN"/>
    <property type="match status" value="1"/>
</dbReference>
<dbReference type="Proteomes" id="UP000199559">
    <property type="component" value="Unassembled WGS sequence"/>
</dbReference>
<feature type="domain" description="DUF4878" evidence="2">
    <location>
        <begin position="19"/>
        <end position="121"/>
    </location>
</feature>
<evidence type="ECO:0000313" key="4">
    <source>
        <dbReference type="Proteomes" id="UP000199559"/>
    </source>
</evidence>
<proteinExistence type="predicted"/>
<dbReference type="RefSeq" id="WP_090839182.1">
    <property type="nucleotide sequence ID" value="NZ_FORM01000004.1"/>
</dbReference>
<dbReference type="InterPro" id="IPR032710">
    <property type="entry name" value="NTF2-like_dom_sf"/>
</dbReference>
<name>A0A1I3NE51_9FLAO</name>
<evidence type="ECO:0000313" key="3">
    <source>
        <dbReference type="EMBL" id="SFJ07445.1"/>
    </source>
</evidence>
<reference evidence="4" key="1">
    <citation type="submission" date="2016-10" db="EMBL/GenBank/DDBJ databases">
        <authorList>
            <person name="Varghese N."/>
            <person name="Submissions S."/>
        </authorList>
    </citation>
    <scope>NUCLEOTIDE SEQUENCE [LARGE SCALE GENOMIC DNA]</scope>
    <source>
        <strain evidence="4">DSM 28881</strain>
    </source>
</reference>
<dbReference type="STRING" id="1144750.SAMN05443431_104114"/>
<dbReference type="SUPFAM" id="SSF54427">
    <property type="entry name" value="NTF2-like"/>
    <property type="match status" value="1"/>
</dbReference>
<gene>
    <name evidence="3" type="ORF">SAMN05443431_104114</name>
</gene>
<sequence>MKTQIFKTFLVSCFFMLTACGGGGPEGAAINFLEAMYSGDFETAKKYATTDTKSMLTMLESFGAKDQFADKMSEADIDFEVVKTKIDGDKAVCTVKMTSSQEDSDQDMPMNLVKEDGKWLVSMDKESMNKEGMGQQNKETGNPDMDADDDDMFEDNEAAE</sequence>